<reference evidence="2" key="1">
    <citation type="journal article" date="2015" name="BMC Genomics">
        <title>Draft genome of a commonly misdiagnosed multidrug resistant pathogen Candida auris.</title>
        <authorList>
            <person name="Chatterjee S."/>
            <person name="Alampalli S.V."/>
            <person name="Nageshan R.K."/>
            <person name="Chettiar S.T."/>
            <person name="Joshi S."/>
            <person name="Tatu U.S."/>
        </authorList>
    </citation>
    <scope>NUCLEOTIDE SEQUENCE [LARGE SCALE GENOMIC DNA]</scope>
    <source>
        <strain evidence="2">6684</strain>
    </source>
</reference>
<comment type="caution">
    <text evidence="1">The sequence shown here is derived from an EMBL/GenBank/DDBJ whole genome shotgun (WGS) entry which is preliminary data.</text>
</comment>
<name>A0A0L0NTF8_CANAR</name>
<dbReference type="AlphaFoldDB" id="A0A0L0NTF8"/>
<dbReference type="EMBL" id="LGST01000041">
    <property type="protein sequence ID" value="KND97457.1"/>
    <property type="molecule type" value="Genomic_DNA"/>
</dbReference>
<evidence type="ECO:0000313" key="1">
    <source>
        <dbReference type="EMBL" id="KND97457.1"/>
    </source>
</evidence>
<gene>
    <name evidence="1" type="ORF">QG37_05841</name>
</gene>
<sequence>MLMSIEGKLVSKHLLCHWHVKEMLIEELKLGLDGWRKLNRDTQLSVIINN</sequence>
<dbReference type="VEuPathDB" id="FungiDB:QG37_05841"/>
<organism evidence="1 2">
    <name type="scientific">Candidozyma auris</name>
    <name type="common">Yeast</name>
    <name type="synonym">Candida auris</name>
    <dbReference type="NCBI Taxonomy" id="498019"/>
    <lineage>
        <taxon>Eukaryota</taxon>
        <taxon>Fungi</taxon>
        <taxon>Dikarya</taxon>
        <taxon>Ascomycota</taxon>
        <taxon>Saccharomycotina</taxon>
        <taxon>Pichiomycetes</taxon>
        <taxon>Metschnikowiaceae</taxon>
        <taxon>Candidozyma</taxon>
    </lineage>
</organism>
<evidence type="ECO:0000313" key="2">
    <source>
        <dbReference type="Proteomes" id="UP000037122"/>
    </source>
</evidence>
<protein>
    <submittedName>
        <fullName evidence="1">Uncharacterized protein</fullName>
    </submittedName>
</protein>
<accession>A0A0L0NTF8</accession>
<dbReference type="Proteomes" id="UP000037122">
    <property type="component" value="Unassembled WGS sequence"/>
</dbReference>
<proteinExistence type="predicted"/>